<feature type="compositionally biased region" description="Polar residues" evidence="4">
    <location>
        <begin position="1066"/>
        <end position="1098"/>
    </location>
</feature>
<dbReference type="SMART" id="SM00326">
    <property type="entry name" value="SH3"/>
    <property type="match status" value="4"/>
</dbReference>
<proteinExistence type="predicted"/>
<evidence type="ECO:0000256" key="1">
    <source>
        <dbReference type="ARBA" id="ARBA00022443"/>
    </source>
</evidence>
<evidence type="ECO:0000259" key="7">
    <source>
        <dbReference type="PROSITE" id="PS50222"/>
    </source>
</evidence>
<feature type="domain" description="EH" evidence="6">
    <location>
        <begin position="14"/>
        <end position="102"/>
    </location>
</feature>
<feature type="domain" description="SH3" evidence="5">
    <location>
        <begin position="811"/>
        <end position="872"/>
    </location>
</feature>
<dbReference type="PROSITE" id="PS00018">
    <property type="entry name" value="EF_HAND_1"/>
    <property type="match status" value="2"/>
</dbReference>
<dbReference type="CDD" id="cd11836">
    <property type="entry name" value="SH3_Intersectin_1"/>
    <property type="match status" value="1"/>
</dbReference>
<feature type="domain" description="SH3" evidence="5">
    <location>
        <begin position="913"/>
        <end position="971"/>
    </location>
</feature>
<dbReference type="PANTHER" id="PTHR11216">
    <property type="entry name" value="EH DOMAIN"/>
    <property type="match status" value="1"/>
</dbReference>
<feature type="region of interest" description="Disordered" evidence="4">
    <location>
        <begin position="402"/>
        <end position="518"/>
    </location>
</feature>
<dbReference type="FunFam" id="1.10.238.10:FF:000055">
    <property type="entry name" value="Intersectin-1 isoform 1"/>
    <property type="match status" value="1"/>
</dbReference>
<dbReference type="PROSITE" id="PS50031">
    <property type="entry name" value="EH"/>
    <property type="match status" value="2"/>
</dbReference>
<dbReference type="PROSITE" id="PS50222">
    <property type="entry name" value="EF_HAND_2"/>
    <property type="match status" value="2"/>
</dbReference>
<feature type="domain" description="EF-hand" evidence="7">
    <location>
        <begin position="358"/>
        <end position="393"/>
    </location>
</feature>
<dbReference type="CDD" id="cd11838">
    <property type="entry name" value="SH3_Intersectin_3"/>
    <property type="match status" value="1"/>
</dbReference>
<evidence type="ECO:0008006" key="9">
    <source>
        <dbReference type="Google" id="ProtNLM"/>
    </source>
</evidence>
<feature type="domain" description="SH3" evidence="5">
    <location>
        <begin position="1104"/>
        <end position="1168"/>
    </location>
</feature>
<dbReference type="InterPro" id="IPR036028">
    <property type="entry name" value="SH3-like_dom_sf"/>
</dbReference>
<dbReference type="Pfam" id="PF12763">
    <property type="entry name" value="EH"/>
    <property type="match status" value="2"/>
</dbReference>
<dbReference type="Pfam" id="PF14604">
    <property type="entry name" value="SH3_9"/>
    <property type="match status" value="2"/>
</dbReference>
<dbReference type="InterPro" id="IPR002048">
    <property type="entry name" value="EF_hand_dom"/>
</dbReference>
<dbReference type="VEuPathDB" id="VectorBase:MDOMA2_014952"/>
<dbReference type="FunFam" id="2.30.30.40:FF:000072">
    <property type="entry name" value="Unconventional Myosin IB"/>
    <property type="match status" value="1"/>
</dbReference>
<feature type="compositionally biased region" description="Basic and acidic residues" evidence="4">
    <location>
        <begin position="459"/>
        <end position="518"/>
    </location>
</feature>
<dbReference type="KEGG" id="mde:101895758"/>
<dbReference type="EnsemblMetazoa" id="MDOA002377-RC">
    <property type="protein sequence ID" value="MDOA002377-PC"/>
    <property type="gene ID" value="MDOA002377"/>
</dbReference>
<dbReference type="GO" id="GO:0005737">
    <property type="term" value="C:cytoplasm"/>
    <property type="evidence" value="ECO:0007669"/>
    <property type="project" value="TreeGrafter"/>
</dbReference>
<feature type="domain" description="EF-hand" evidence="7">
    <location>
        <begin position="46"/>
        <end position="81"/>
    </location>
</feature>
<dbReference type="GO" id="GO:0042734">
    <property type="term" value="C:presynaptic membrane"/>
    <property type="evidence" value="ECO:0007669"/>
    <property type="project" value="TreeGrafter"/>
</dbReference>
<dbReference type="PANTHER" id="PTHR11216:SF170">
    <property type="entry name" value="DYNAMIN ASSOCIATED PROTEIN 160, ISOFORM D"/>
    <property type="match status" value="1"/>
</dbReference>
<dbReference type="RefSeq" id="XP_011290878.2">
    <property type="nucleotide sequence ID" value="XM_011292576.3"/>
</dbReference>
<dbReference type="PROSITE" id="PS50002">
    <property type="entry name" value="SH3"/>
    <property type="match status" value="4"/>
</dbReference>
<dbReference type="CDD" id="cd11839">
    <property type="entry name" value="SH3_Intersectin_4"/>
    <property type="match status" value="1"/>
</dbReference>
<dbReference type="SMART" id="SM00027">
    <property type="entry name" value="EH"/>
    <property type="match status" value="2"/>
</dbReference>
<dbReference type="SUPFAM" id="SSF50044">
    <property type="entry name" value="SH3-domain"/>
    <property type="match status" value="4"/>
</dbReference>
<feature type="region of interest" description="Disordered" evidence="4">
    <location>
        <begin position="98"/>
        <end position="117"/>
    </location>
</feature>
<evidence type="ECO:0000256" key="2">
    <source>
        <dbReference type="ARBA" id="ARBA00022837"/>
    </source>
</evidence>
<dbReference type="STRING" id="7370.A0A1I8M8P4"/>
<dbReference type="InterPro" id="IPR000261">
    <property type="entry name" value="EH_dom"/>
</dbReference>
<dbReference type="Pfam" id="PF07653">
    <property type="entry name" value="SH3_2"/>
    <property type="match status" value="1"/>
</dbReference>
<evidence type="ECO:0000259" key="5">
    <source>
        <dbReference type="PROSITE" id="PS50002"/>
    </source>
</evidence>
<evidence type="ECO:0000256" key="4">
    <source>
        <dbReference type="SAM" id="MobiDB-lite"/>
    </source>
</evidence>
<evidence type="ECO:0000313" key="8">
    <source>
        <dbReference type="EnsemblMetazoa" id="MDOA002377-PC"/>
    </source>
</evidence>
<accession>A0A1I8M8P4</accession>
<dbReference type="CDD" id="cd00052">
    <property type="entry name" value="EH"/>
    <property type="match status" value="2"/>
</dbReference>
<gene>
    <name evidence="8" type="primary">101895758</name>
</gene>
<evidence type="ECO:0000256" key="3">
    <source>
        <dbReference type="PROSITE-ProRule" id="PRU00192"/>
    </source>
</evidence>
<feature type="compositionally biased region" description="Basic and acidic residues" evidence="4">
    <location>
        <begin position="1044"/>
        <end position="1061"/>
    </location>
</feature>
<dbReference type="GO" id="GO:0097708">
    <property type="term" value="C:intracellular vesicle"/>
    <property type="evidence" value="ECO:0007669"/>
    <property type="project" value="TreeGrafter"/>
</dbReference>
<sequence>MNPATDPWIITQREKLKYVEQFKALQPQNGFVTGGQAKGFFLQSQLPPLILGQIWALADTDSDGKMNISEFSIACKLINLKLRGMEVPKALPPSLLASLSTGTTPTLTPTGAGSLSPMEATKPAVAAAVSKPEVPVMPNTVAAAAAPVTAAAPMVPMPGAVPIVPGMVPGSLPGIVPQANMAPAAMAGIPPMQQMTGAVPVMPAAMQAGMMHGGVPGVPGVPAVAGMPVVTQPAAMPGIPPMMPGAMVPGVAPTAVPVAAAIPGGVAPAIPPPVSVAAKVISPPNAVAATPTPPGSNPPSRNMSISDRAPSLESPQGEWAVKAPAKRKYTQVFNATDRNRTGYLTGPQARGILVQSKLPQATLAQIWTLSDLDTDGRLSCDEFILAMFLCDKAMNGEKIPATLPADWIPPSFRKNKSRQGSVSGPISRPGSQPGSRHASVSSQGAGDADPLAGLPQTSFEDKRKENFDKGQAELDRRRKLLQDQQRKEKEERERKEREEAEKREKARLEAERKQQEELERQLQKQRELEMEKEEQRKRELEAKEAARKELEKQRLLEWEQARIAELNSQKQREQERVLKQKAHNTQLNVELSTLNEKIKDLSQKICETRAGVTNVKSVIDGMRSQRDTSMSEMSQLKARIKEQNAKLLQLTQEKAKWDAKAKAAGASGDVGQQEQLTAAFANKQLVIKQLKDKVENIRSEIESKKEDINSHDIQVTEVKAELSELIKKCEELYADYDKQRTQVLEMKYNKKNENVTATSAWDTGSAWGATTTSSIDQYGMANDNSTAAAVAVSPGMDNAVVAADTSGPAPEGFVKYKAVYEFSARNADEISFVPGDIIFVPLEQNAEPGWLAGEINGHTGWFPETYVEKMEEDLAATQSYTTAQDTYNDNSQGYGTTTTDTAAVASTDAAYNGDVEYYIAAYPYESAEAGDLTFSAGEMVMVIKKEGDWWTGTIGNRTGMFPSNYVQKADVGGAGTAITDTTATYDDAYSKDNTYNGNAHHDQITENASTALPSDNTLAAAAASDTQLTNEMTPAASNDMQTTKAHDDAAAVAAEETRTNEELDTEVSQINTQSNNKTQSSEPAESYSRPMSRTSSMTPGMRAKRSEIAQVIAPYEATSPEQLSLTRGQLIMIRKKTETGWWEGELQAKGRKRQIGWFPATYVKVLQGGRNSGRNTPVSGSRVEMTETILDKVIALYPYKAQNDDELSFEKDDIISVLGRDEPEWWRGELNGLTGLFPSNYVGPFVTSGKKANGK</sequence>
<keyword evidence="1 3" id="KW-0728">SH3 domain</keyword>
<feature type="compositionally biased region" description="Polar residues" evidence="4">
    <location>
        <begin position="418"/>
        <end position="444"/>
    </location>
</feature>
<evidence type="ECO:0000259" key="6">
    <source>
        <dbReference type="PROSITE" id="PS50031"/>
    </source>
</evidence>
<dbReference type="InterPro" id="IPR001452">
    <property type="entry name" value="SH3_domain"/>
</dbReference>
<dbReference type="CDD" id="cd11840">
    <property type="entry name" value="SH3_Intersectin_5"/>
    <property type="match status" value="1"/>
</dbReference>
<dbReference type="SMART" id="SM00054">
    <property type="entry name" value="EFh"/>
    <property type="match status" value="2"/>
</dbReference>
<feature type="compositionally biased region" description="Low complexity" evidence="4">
    <location>
        <begin position="98"/>
        <end position="115"/>
    </location>
</feature>
<organism evidence="8">
    <name type="scientific">Musca domestica</name>
    <name type="common">House fly</name>
    <dbReference type="NCBI Taxonomy" id="7370"/>
    <lineage>
        <taxon>Eukaryota</taxon>
        <taxon>Metazoa</taxon>
        <taxon>Ecdysozoa</taxon>
        <taxon>Arthropoda</taxon>
        <taxon>Hexapoda</taxon>
        <taxon>Insecta</taxon>
        <taxon>Pterygota</taxon>
        <taxon>Neoptera</taxon>
        <taxon>Endopterygota</taxon>
        <taxon>Diptera</taxon>
        <taxon>Brachycera</taxon>
        <taxon>Muscomorpha</taxon>
        <taxon>Muscoidea</taxon>
        <taxon>Muscidae</taxon>
        <taxon>Musca</taxon>
    </lineage>
</organism>
<feature type="domain" description="SH3" evidence="5">
    <location>
        <begin position="1188"/>
        <end position="1247"/>
    </location>
</feature>
<dbReference type="Gene3D" id="1.10.238.10">
    <property type="entry name" value="EF-hand"/>
    <property type="match status" value="2"/>
</dbReference>
<dbReference type="Pfam" id="PF00018">
    <property type="entry name" value="SH3_1"/>
    <property type="match status" value="1"/>
</dbReference>
<feature type="region of interest" description="Disordered" evidence="4">
    <location>
        <begin position="287"/>
        <end position="319"/>
    </location>
</feature>
<dbReference type="SUPFAM" id="SSF47473">
    <property type="entry name" value="EF-hand"/>
    <property type="match status" value="2"/>
</dbReference>
<dbReference type="GO" id="GO:0005509">
    <property type="term" value="F:calcium ion binding"/>
    <property type="evidence" value="ECO:0007669"/>
    <property type="project" value="InterPro"/>
</dbReference>
<dbReference type="PRINTS" id="PR00452">
    <property type="entry name" value="SH3DOMAIN"/>
</dbReference>
<reference evidence="8" key="1">
    <citation type="submission" date="2020-05" db="UniProtKB">
        <authorList>
            <consortium name="EnsemblMetazoa"/>
        </authorList>
    </citation>
    <scope>IDENTIFICATION</scope>
    <source>
        <strain evidence="8">Aabys</strain>
    </source>
</reference>
<dbReference type="OrthoDB" id="207120at2759"/>
<dbReference type="GO" id="GO:0060090">
    <property type="term" value="F:molecular adaptor activity"/>
    <property type="evidence" value="ECO:0007669"/>
    <property type="project" value="TreeGrafter"/>
</dbReference>
<keyword evidence="2" id="KW-0106">Calcium</keyword>
<dbReference type="InterPro" id="IPR011992">
    <property type="entry name" value="EF-hand-dom_pair"/>
</dbReference>
<dbReference type="VEuPathDB" id="VectorBase:MDOA002377"/>
<dbReference type="GO" id="GO:0150007">
    <property type="term" value="P:clathrin-dependent synaptic vesicle endocytosis"/>
    <property type="evidence" value="ECO:0007669"/>
    <property type="project" value="TreeGrafter"/>
</dbReference>
<dbReference type="AlphaFoldDB" id="A0A1I8M8P4"/>
<feature type="domain" description="EH" evidence="6">
    <location>
        <begin position="325"/>
        <end position="414"/>
    </location>
</feature>
<feature type="region of interest" description="Disordered" evidence="4">
    <location>
        <begin position="1038"/>
        <end position="1101"/>
    </location>
</feature>
<dbReference type="InterPro" id="IPR018247">
    <property type="entry name" value="EF_Hand_1_Ca_BS"/>
</dbReference>
<name>A0A1I8M8P4_MUSDO</name>
<protein>
    <recommendedName>
        <fullName evidence="9">SH3 domain protein</fullName>
    </recommendedName>
</protein>
<dbReference type="Gene3D" id="2.30.30.40">
    <property type="entry name" value="SH3 Domains"/>
    <property type="match status" value="4"/>
</dbReference>